<dbReference type="InterPro" id="IPR051494">
    <property type="entry name" value="BSD_domain-containing"/>
</dbReference>
<protein>
    <recommendedName>
        <fullName evidence="2">BSD domain-containing protein</fullName>
    </recommendedName>
</protein>
<evidence type="ECO:0000259" key="2">
    <source>
        <dbReference type="PROSITE" id="PS50858"/>
    </source>
</evidence>
<feature type="compositionally biased region" description="Basic and acidic residues" evidence="1">
    <location>
        <begin position="395"/>
        <end position="429"/>
    </location>
</feature>
<feature type="region of interest" description="Disordered" evidence="1">
    <location>
        <begin position="1"/>
        <end position="59"/>
    </location>
</feature>
<gene>
    <name evidence="3" type="ORF">OLEA9_A086833</name>
</gene>
<dbReference type="GO" id="GO:0005737">
    <property type="term" value="C:cytoplasm"/>
    <property type="evidence" value="ECO:0007669"/>
    <property type="project" value="TreeGrafter"/>
</dbReference>
<feature type="compositionally biased region" description="Basic and acidic residues" evidence="1">
    <location>
        <begin position="301"/>
        <end position="349"/>
    </location>
</feature>
<dbReference type="PANTHER" id="PTHR16019">
    <property type="entry name" value="SYNAPSE-ASSOCIATED PROTEIN"/>
    <property type="match status" value="1"/>
</dbReference>
<dbReference type="OrthoDB" id="73788at2759"/>
<proteinExistence type="predicted"/>
<feature type="compositionally biased region" description="Acidic residues" evidence="1">
    <location>
        <begin position="482"/>
        <end position="502"/>
    </location>
</feature>
<dbReference type="InterPro" id="IPR005607">
    <property type="entry name" value="BSD_dom"/>
</dbReference>
<feature type="region of interest" description="Disordered" evidence="1">
    <location>
        <begin position="285"/>
        <end position="502"/>
    </location>
</feature>
<evidence type="ECO:0000256" key="1">
    <source>
        <dbReference type="SAM" id="MobiDB-lite"/>
    </source>
</evidence>
<comment type="caution">
    <text evidence="3">The sequence shown here is derived from an EMBL/GenBank/DDBJ whole genome shotgun (WGS) entry which is preliminary data.</text>
</comment>
<organism evidence="3 4">
    <name type="scientific">Olea europaea subsp. europaea</name>
    <dbReference type="NCBI Taxonomy" id="158383"/>
    <lineage>
        <taxon>Eukaryota</taxon>
        <taxon>Viridiplantae</taxon>
        <taxon>Streptophyta</taxon>
        <taxon>Embryophyta</taxon>
        <taxon>Tracheophyta</taxon>
        <taxon>Spermatophyta</taxon>
        <taxon>Magnoliopsida</taxon>
        <taxon>eudicotyledons</taxon>
        <taxon>Gunneridae</taxon>
        <taxon>Pentapetalae</taxon>
        <taxon>asterids</taxon>
        <taxon>lamiids</taxon>
        <taxon>Lamiales</taxon>
        <taxon>Oleaceae</taxon>
        <taxon>Oleeae</taxon>
        <taxon>Olea</taxon>
    </lineage>
</organism>
<dbReference type="InterPro" id="IPR035925">
    <property type="entry name" value="BSD_dom_sf"/>
</dbReference>
<dbReference type="Gene3D" id="1.10.3970.10">
    <property type="entry name" value="BSD domain"/>
    <property type="match status" value="1"/>
</dbReference>
<dbReference type="PANTHER" id="PTHR16019:SF5">
    <property type="entry name" value="BSD DOMAIN-CONTAINING PROTEIN 1"/>
    <property type="match status" value="1"/>
</dbReference>
<feature type="domain" description="BSD" evidence="2">
    <location>
        <begin position="210"/>
        <end position="262"/>
    </location>
</feature>
<dbReference type="EMBL" id="CACTIH010007707">
    <property type="protein sequence ID" value="CAA3017489.1"/>
    <property type="molecule type" value="Genomic_DNA"/>
</dbReference>
<feature type="compositionally biased region" description="Basic and acidic residues" evidence="1">
    <location>
        <begin position="356"/>
        <end position="386"/>
    </location>
</feature>
<dbReference type="SMART" id="SM00751">
    <property type="entry name" value="BSD"/>
    <property type="match status" value="1"/>
</dbReference>
<dbReference type="Gramene" id="OE9A086833T1">
    <property type="protein sequence ID" value="OE9A086833C1"/>
    <property type="gene ID" value="OE9A086833"/>
</dbReference>
<evidence type="ECO:0000313" key="4">
    <source>
        <dbReference type="Proteomes" id="UP000594638"/>
    </source>
</evidence>
<dbReference type="Pfam" id="PF03909">
    <property type="entry name" value="BSD"/>
    <property type="match status" value="1"/>
</dbReference>
<dbReference type="PROSITE" id="PS50858">
    <property type="entry name" value="BSD"/>
    <property type="match status" value="1"/>
</dbReference>
<reference evidence="3 4" key="1">
    <citation type="submission" date="2019-12" db="EMBL/GenBank/DDBJ databases">
        <authorList>
            <person name="Alioto T."/>
            <person name="Alioto T."/>
            <person name="Gomez Garrido J."/>
        </authorList>
    </citation>
    <scope>NUCLEOTIDE SEQUENCE [LARGE SCALE GENOMIC DNA]</scope>
</reference>
<sequence>MNFFNSILSEDSDPPTPDNPCNPDSKSESPLKRNQDPDDVGQDPDHISPPPKSPIFYSSSGGRISGGGWSFGGLIKTFANQSESVLETYRRDIKEFGLGLRKESVIIREVASRAVKDLPASLEAGASAAHGSLESVGQALDGVLKSTADIISQGKESLLSGSDGESETPDISKSLSLGRYSRFDAQLNAIQSDVNTFSKDPEDLEEYRKWKSVFTLMEKSNDVEGLIGETGVLESLYKRLVPSTVDHETFWCRYFYKVHRLKQQESVRANLVKRAISVDDDEELSWDVDDEEEDNGWEQKGNAKAEHKDDSRNDNSNDKNLSRVEKQEDPSNELQNKDDGDHSIVDNVDKNNAFDLSKKSSDNVSSDEKANSQEIIEAKDDEKVESEQIAEEMNDEKVESEKIAEEKNDEKVKSNEKADEEAKGEKNGAGKENAVSSRQSVAEEDLEWDEIENIESHDEKKISTTHGGSPNRAELRNRLSIAEEDEDLSWDIEDDDDAPVKD</sequence>
<accession>A0A8S0UCL0</accession>
<evidence type="ECO:0000313" key="3">
    <source>
        <dbReference type="EMBL" id="CAA3017489.1"/>
    </source>
</evidence>
<feature type="compositionally biased region" description="Acidic residues" evidence="1">
    <location>
        <begin position="285"/>
        <end position="296"/>
    </location>
</feature>
<dbReference type="AlphaFoldDB" id="A0A8S0UCL0"/>
<feature type="compositionally biased region" description="Basic and acidic residues" evidence="1">
    <location>
        <begin position="25"/>
        <end position="36"/>
    </location>
</feature>
<keyword evidence="4" id="KW-1185">Reference proteome</keyword>
<name>A0A8S0UCL0_OLEEU</name>
<dbReference type="Proteomes" id="UP000594638">
    <property type="component" value="Unassembled WGS sequence"/>
</dbReference>
<dbReference type="SUPFAM" id="SSF140383">
    <property type="entry name" value="BSD domain-like"/>
    <property type="match status" value="1"/>
</dbReference>
<feature type="compositionally biased region" description="Acidic residues" evidence="1">
    <location>
        <begin position="442"/>
        <end position="453"/>
    </location>
</feature>